<feature type="modified residue" description="4-aspartylphosphate" evidence="6">
    <location>
        <position position="48"/>
    </location>
</feature>
<keyword evidence="2" id="KW-0902">Two-component regulatory system</keyword>
<dbReference type="FunFam" id="1.10.10.10:FF:000005">
    <property type="entry name" value="Two-component system response regulator"/>
    <property type="match status" value="1"/>
</dbReference>
<keyword evidence="4 7" id="KW-0238">DNA-binding</keyword>
<dbReference type="SUPFAM" id="SSF52172">
    <property type="entry name" value="CheY-like"/>
    <property type="match status" value="1"/>
</dbReference>
<proteinExistence type="predicted"/>
<evidence type="ECO:0000256" key="3">
    <source>
        <dbReference type="ARBA" id="ARBA00023015"/>
    </source>
</evidence>
<dbReference type="InterPro" id="IPR039420">
    <property type="entry name" value="WalR-like"/>
</dbReference>
<dbReference type="GO" id="GO:0006355">
    <property type="term" value="P:regulation of DNA-templated transcription"/>
    <property type="evidence" value="ECO:0007669"/>
    <property type="project" value="InterPro"/>
</dbReference>
<dbReference type="CDD" id="cd00383">
    <property type="entry name" value="trans_reg_C"/>
    <property type="match status" value="1"/>
</dbReference>
<dbReference type="GO" id="GO:0000156">
    <property type="term" value="F:phosphorelay response regulator activity"/>
    <property type="evidence" value="ECO:0007669"/>
    <property type="project" value="TreeGrafter"/>
</dbReference>
<dbReference type="PANTHER" id="PTHR48111">
    <property type="entry name" value="REGULATOR OF RPOS"/>
    <property type="match status" value="1"/>
</dbReference>
<evidence type="ECO:0000313" key="11">
    <source>
        <dbReference type="Proteomes" id="UP000228503"/>
    </source>
</evidence>
<keyword evidence="3" id="KW-0805">Transcription regulation</keyword>
<evidence type="ECO:0000256" key="4">
    <source>
        <dbReference type="ARBA" id="ARBA00023125"/>
    </source>
</evidence>
<dbReference type="Gene3D" id="6.10.250.690">
    <property type="match status" value="1"/>
</dbReference>
<evidence type="ECO:0000259" key="8">
    <source>
        <dbReference type="PROSITE" id="PS50110"/>
    </source>
</evidence>
<dbReference type="SMART" id="SM00862">
    <property type="entry name" value="Trans_reg_C"/>
    <property type="match status" value="1"/>
</dbReference>
<dbReference type="Pfam" id="PF00486">
    <property type="entry name" value="Trans_reg_C"/>
    <property type="match status" value="1"/>
</dbReference>
<dbReference type="GO" id="GO:0032993">
    <property type="term" value="C:protein-DNA complex"/>
    <property type="evidence" value="ECO:0007669"/>
    <property type="project" value="TreeGrafter"/>
</dbReference>
<dbReference type="EMBL" id="PFOB01000046">
    <property type="protein sequence ID" value="PIZ62695.1"/>
    <property type="molecule type" value="Genomic_DNA"/>
</dbReference>
<evidence type="ECO:0000256" key="2">
    <source>
        <dbReference type="ARBA" id="ARBA00023012"/>
    </source>
</evidence>
<keyword evidence="1 6" id="KW-0597">Phosphoprotein</keyword>
<dbReference type="InterPro" id="IPR011006">
    <property type="entry name" value="CheY-like_superfamily"/>
</dbReference>
<dbReference type="PROSITE" id="PS50110">
    <property type="entry name" value="RESPONSE_REGULATORY"/>
    <property type="match status" value="1"/>
</dbReference>
<gene>
    <name evidence="10" type="ORF">COY16_03590</name>
</gene>
<dbReference type="Gene3D" id="1.10.10.10">
    <property type="entry name" value="Winged helix-like DNA-binding domain superfamily/Winged helix DNA-binding domain"/>
    <property type="match status" value="1"/>
</dbReference>
<evidence type="ECO:0000259" key="9">
    <source>
        <dbReference type="PROSITE" id="PS51755"/>
    </source>
</evidence>
<evidence type="ECO:0000313" key="10">
    <source>
        <dbReference type="EMBL" id="PIZ62695.1"/>
    </source>
</evidence>
<dbReference type="GO" id="GO:0005829">
    <property type="term" value="C:cytosol"/>
    <property type="evidence" value="ECO:0007669"/>
    <property type="project" value="TreeGrafter"/>
</dbReference>
<dbReference type="PANTHER" id="PTHR48111:SF22">
    <property type="entry name" value="REGULATOR OF RPOS"/>
    <property type="match status" value="1"/>
</dbReference>
<evidence type="ECO:0000256" key="1">
    <source>
        <dbReference type="ARBA" id="ARBA00022553"/>
    </source>
</evidence>
<dbReference type="InterPro" id="IPR001789">
    <property type="entry name" value="Sig_transdc_resp-reg_receiver"/>
</dbReference>
<dbReference type="InterPro" id="IPR001867">
    <property type="entry name" value="OmpR/PhoB-type_DNA-bd"/>
</dbReference>
<evidence type="ECO:0000256" key="6">
    <source>
        <dbReference type="PROSITE-ProRule" id="PRU00169"/>
    </source>
</evidence>
<protein>
    <submittedName>
        <fullName evidence="10">DNA-binding response regulator</fullName>
    </submittedName>
</protein>
<evidence type="ECO:0000256" key="5">
    <source>
        <dbReference type="ARBA" id="ARBA00023163"/>
    </source>
</evidence>
<feature type="DNA-binding region" description="OmpR/PhoB-type" evidence="7">
    <location>
        <begin position="121"/>
        <end position="220"/>
    </location>
</feature>
<dbReference type="AlphaFoldDB" id="A0A2M7TY49"/>
<keyword evidence="5" id="KW-0804">Transcription</keyword>
<name>A0A2M7TY49_9BACT</name>
<dbReference type="Proteomes" id="UP000228503">
    <property type="component" value="Unassembled WGS sequence"/>
</dbReference>
<dbReference type="Pfam" id="PF00072">
    <property type="entry name" value="Response_reg"/>
    <property type="match status" value="1"/>
</dbReference>
<reference evidence="11" key="1">
    <citation type="submission" date="2017-09" db="EMBL/GenBank/DDBJ databases">
        <title>Depth-based differentiation of microbial function through sediment-hosted aquifers and enrichment of novel symbionts in the deep terrestrial subsurface.</title>
        <authorList>
            <person name="Probst A.J."/>
            <person name="Ladd B."/>
            <person name="Jarett J.K."/>
            <person name="Geller-Mcgrath D.E."/>
            <person name="Sieber C.M.K."/>
            <person name="Emerson J.B."/>
            <person name="Anantharaman K."/>
            <person name="Thomas B.C."/>
            <person name="Malmstrom R."/>
            <person name="Stieglmeier M."/>
            <person name="Klingl A."/>
            <person name="Woyke T."/>
            <person name="Ryan C.M."/>
            <person name="Banfield J.F."/>
        </authorList>
    </citation>
    <scope>NUCLEOTIDE SEQUENCE [LARGE SCALE GENOMIC DNA]</scope>
</reference>
<feature type="domain" description="Response regulatory" evidence="8">
    <location>
        <begin position="1"/>
        <end position="113"/>
    </location>
</feature>
<organism evidence="10 11">
    <name type="scientific">Candidatus Roizmanbacteria bacterium CG_4_10_14_0_2_um_filter_39_13</name>
    <dbReference type="NCBI Taxonomy" id="1974825"/>
    <lineage>
        <taxon>Bacteria</taxon>
        <taxon>Candidatus Roizmaniibacteriota</taxon>
    </lineage>
</organism>
<dbReference type="GO" id="GO:0000976">
    <property type="term" value="F:transcription cis-regulatory region binding"/>
    <property type="evidence" value="ECO:0007669"/>
    <property type="project" value="TreeGrafter"/>
</dbReference>
<evidence type="ECO:0000256" key="7">
    <source>
        <dbReference type="PROSITE-ProRule" id="PRU01091"/>
    </source>
</evidence>
<accession>A0A2M7TY49</accession>
<dbReference type="InterPro" id="IPR036388">
    <property type="entry name" value="WH-like_DNA-bd_sf"/>
</dbReference>
<feature type="domain" description="OmpR/PhoB-type" evidence="9">
    <location>
        <begin position="121"/>
        <end position="220"/>
    </location>
</feature>
<sequence>MTVTYVSRLLHLLRRGLLEERYAVDIARDGEEALYKFEINEYDFILLDLMIPKVNGIEICRKIRKVNTSIPILMLTAKDAVEDKIIGLDAGADDYVTKPFSFSELVARIRALLRRGKLADPVILSLDALTLNPATKTAKRGDKNIVLTAREYELLEYFMRNQKVVLTKTQILEHVWDYNYEGLSNIVETYVKYLRKKLRTTPKDKELIHTRRGAGYIFTDE</sequence>
<dbReference type="Gene3D" id="3.40.50.2300">
    <property type="match status" value="1"/>
</dbReference>
<comment type="caution">
    <text evidence="10">The sequence shown here is derived from an EMBL/GenBank/DDBJ whole genome shotgun (WGS) entry which is preliminary data.</text>
</comment>
<dbReference type="PROSITE" id="PS51755">
    <property type="entry name" value="OMPR_PHOB"/>
    <property type="match status" value="1"/>
</dbReference>
<dbReference type="SMART" id="SM00448">
    <property type="entry name" value="REC"/>
    <property type="match status" value="1"/>
</dbReference>